<accession>W0A966</accession>
<dbReference type="PROSITE" id="PS51257">
    <property type="entry name" value="PROKAR_LIPOPROTEIN"/>
    <property type="match status" value="1"/>
</dbReference>
<dbReference type="KEGG" id="ssan:NX02_05735"/>
<dbReference type="STRING" id="1123269.NX02_05735"/>
<evidence type="ECO:0000313" key="2">
    <source>
        <dbReference type="EMBL" id="AHE52883.1"/>
    </source>
</evidence>
<dbReference type="EMBL" id="CP006644">
    <property type="protein sequence ID" value="AHE52883.1"/>
    <property type="molecule type" value="Genomic_DNA"/>
</dbReference>
<dbReference type="Gene3D" id="2.60.40.1890">
    <property type="entry name" value="PCu(A)C copper chaperone"/>
    <property type="match status" value="1"/>
</dbReference>
<dbReference type="AlphaFoldDB" id="W0A966"/>
<dbReference type="PANTHER" id="PTHR36302:SF1">
    <property type="entry name" value="COPPER CHAPERONE PCU(A)C"/>
    <property type="match status" value="1"/>
</dbReference>
<dbReference type="SUPFAM" id="SSF110087">
    <property type="entry name" value="DR1885-like metal-binding protein"/>
    <property type="match status" value="1"/>
</dbReference>
<feature type="chain" id="PRO_5004785188" description="Copper chaperone PCu(A)C" evidence="1">
    <location>
        <begin position="19"/>
        <end position="157"/>
    </location>
</feature>
<dbReference type="InterPro" id="IPR007410">
    <property type="entry name" value="LpqE-like"/>
</dbReference>
<evidence type="ECO:0008006" key="4">
    <source>
        <dbReference type="Google" id="ProtNLM"/>
    </source>
</evidence>
<keyword evidence="3" id="KW-1185">Reference proteome</keyword>
<name>W0A966_9SPHN</name>
<dbReference type="InterPro" id="IPR058248">
    <property type="entry name" value="Lxx211020-like"/>
</dbReference>
<evidence type="ECO:0000313" key="3">
    <source>
        <dbReference type="Proteomes" id="UP000018851"/>
    </source>
</evidence>
<dbReference type="InterPro" id="IPR036182">
    <property type="entry name" value="PCuAC_sf"/>
</dbReference>
<evidence type="ECO:0000256" key="1">
    <source>
        <dbReference type="SAM" id="SignalP"/>
    </source>
</evidence>
<reference evidence="2 3" key="1">
    <citation type="submission" date="2013-07" db="EMBL/GenBank/DDBJ databases">
        <title>Completed genome of Sphingomonas sanxanigenens NX02.</title>
        <authorList>
            <person name="Ma T."/>
            <person name="Huang H."/>
            <person name="Wu M."/>
            <person name="Li X."/>
            <person name="Li G."/>
        </authorList>
    </citation>
    <scope>NUCLEOTIDE SEQUENCE [LARGE SCALE GENOMIC DNA]</scope>
    <source>
        <strain evidence="2 3">NX02</strain>
    </source>
</reference>
<dbReference type="PANTHER" id="PTHR36302">
    <property type="entry name" value="BLR7088 PROTEIN"/>
    <property type="match status" value="1"/>
</dbReference>
<protein>
    <recommendedName>
        <fullName evidence="4">Copper chaperone PCu(A)C</fullName>
    </recommendedName>
</protein>
<gene>
    <name evidence="2" type="ORF">NX02_05735</name>
</gene>
<dbReference type="RefSeq" id="WP_025291173.1">
    <property type="nucleotide sequence ID" value="NZ_CP006644.1"/>
</dbReference>
<dbReference type="Pfam" id="PF04314">
    <property type="entry name" value="PCuAC"/>
    <property type="match status" value="1"/>
</dbReference>
<feature type="signal peptide" evidence="1">
    <location>
        <begin position="1"/>
        <end position="18"/>
    </location>
</feature>
<sequence length="157" mass="16629">MRRLLLPLLALAALPALASCEKREVTVTDGWVRLSPNPDAPSAAYFTVKGGSEATQLSAVGSEVAIRFEMHETTRENGMMQMKPLASVEIPANSSVKFEPGGKHVMIWNINPGIKPGQRMDMVFTFANGAQIEYPMAVRGAAGAAPAAGEHAGNHSG</sequence>
<dbReference type="HOGENOM" id="CLU_100939_1_3_5"/>
<proteinExistence type="predicted"/>
<dbReference type="OrthoDB" id="9796962at2"/>
<dbReference type="eggNOG" id="COG2847">
    <property type="taxonomic scope" value="Bacteria"/>
</dbReference>
<organism evidence="2 3">
    <name type="scientific">Sphingomonas sanxanigenens DSM 19645 = NX02</name>
    <dbReference type="NCBI Taxonomy" id="1123269"/>
    <lineage>
        <taxon>Bacteria</taxon>
        <taxon>Pseudomonadati</taxon>
        <taxon>Pseudomonadota</taxon>
        <taxon>Alphaproteobacteria</taxon>
        <taxon>Sphingomonadales</taxon>
        <taxon>Sphingomonadaceae</taxon>
        <taxon>Sphingomonas</taxon>
    </lineage>
</organism>
<dbReference type="PATRIC" id="fig|1123269.5.peg.1108"/>
<dbReference type="Proteomes" id="UP000018851">
    <property type="component" value="Chromosome"/>
</dbReference>
<keyword evidence="1" id="KW-0732">Signal</keyword>